<feature type="region of interest" description="Disordered" evidence="1">
    <location>
        <begin position="1"/>
        <end position="88"/>
    </location>
</feature>
<proteinExistence type="predicted"/>
<keyword evidence="3" id="KW-1185">Reference proteome</keyword>
<dbReference type="AlphaFoldDB" id="A0A1B7MPV7"/>
<dbReference type="Proteomes" id="UP000092154">
    <property type="component" value="Unassembled WGS sequence"/>
</dbReference>
<sequence length="88" mass="9837">MPRRTVPPDGEEKDKENEEDDESVHSERDIQPLVPRRSSSRQRHVRPECAPPVPDLTLVTPVPPPSSSHEPPPGRSKTPSPPTPYQCD</sequence>
<evidence type="ECO:0000313" key="3">
    <source>
        <dbReference type="Proteomes" id="UP000092154"/>
    </source>
</evidence>
<dbReference type="InParanoid" id="A0A1B7MPV7"/>
<name>A0A1B7MPV7_9AGAM</name>
<protein>
    <submittedName>
        <fullName evidence="2">Uncharacterized protein</fullName>
    </submittedName>
</protein>
<accession>A0A1B7MPV7</accession>
<feature type="compositionally biased region" description="Pro residues" evidence="1">
    <location>
        <begin position="61"/>
        <end position="88"/>
    </location>
</feature>
<reference evidence="2 3" key="1">
    <citation type="submission" date="2016-06" db="EMBL/GenBank/DDBJ databases">
        <title>Comparative genomics of the ectomycorrhizal sister species Rhizopogon vinicolor and Rhizopogon vesiculosus (Basidiomycota: Boletales) reveals a divergence of the mating type B locus.</title>
        <authorList>
            <consortium name="DOE Joint Genome Institute"/>
            <person name="Mujic A.B."/>
            <person name="Kuo A."/>
            <person name="Tritt A."/>
            <person name="Lipzen A."/>
            <person name="Chen C."/>
            <person name="Johnson J."/>
            <person name="Sharma A."/>
            <person name="Barry K."/>
            <person name="Grigoriev I.V."/>
            <person name="Spatafora J.W."/>
        </authorList>
    </citation>
    <scope>NUCLEOTIDE SEQUENCE [LARGE SCALE GENOMIC DNA]</scope>
    <source>
        <strain evidence="2 3">AM-OR11-026</strain>
    </source>
</reference>
<gene>
    <name evidence="2" type="ORF">K503DRAFT_803417</name>
</gene>
<evidence type="ECO:0000256" key="1">
    <source>
        <dbReference type="SAM" id="MobiDB-lite"/>
    </source>
</evidence>
<organism evidence="2 3">
    <name type="scientific">Rhizopogon vinicolor AM-OR11-026</name>
    <dbReference type="NCBI Taxonomy" id="1314800"/>
    <lineage>
        <taxon>Eukaryota</taxon>
        <taxon>Fungi</taxon>
        <taxon>Dikarya</taxon>
        <taxon>Basidiomycota</taxon>
        <taxon>Agaricomycotina</taxon>
        <taxon>Agaricomycetes</taxon>
        <taxon>Agaricomycetidae</taxon>
        <taxon>Boletales</taxon>
        <taxon>Suillineae</taxon>
        <taxon>Rhizopogonaceae</taxon>
        <taxon>Rhizopogon</taxon>
    </lineage>
</organism>
<evidence type="ECO:0000313" key="2">
    <source>
        <dbReference type="EMBL" id="OAX34643.1"/>
    </source>
</evidence>
<dbReference type="EMBL" id="KV448585">
    <property type="protein sequence ID" value="OAX34643.1"/>
    <property type="molecule type" value="Genomic_DNA"/>
</dbReference>